<dbReference type="Gene3D" id="3.40.47.10">
    <property type="match status" value="1"/>
</dbReference>
<evidence type="ECO:0000313" key="3">
    <source>
        <dbReference type="Proteomes" id="UP000887574"/>
    </source>
</evidence>
<feature type="domain" description="Hydroxymethylglutaryl-coenzyme A synthase N-terminal" evidence="2">
    <location>
        <begin position="39"/>
        <end position="127"/>
    </location>
</feature>
<evidence type="ECO:0000313" key="4">
    <source>
        <dbReference type="WBParaSite" id="jg15492"/>
    </source>
</evidence>
<dbReference type="GO" id="GO:0010142">
    <property type="term" value="P:farnesyl diphosphate biosynthetic process, mevalonate pathway"/>
    <property type="evidence" value="ECO:0007669"/>
    <property type="project" value="TreeGrafter"/>
</dbReference>
<dbReference type="PANTHER" id="PTHR43323">
    <property type="entry name" value="3-HYDROXY-3-METHYLGLUTARYL COENZYME A SYNTHASE"/>
    <property type="match status" value="1"/>
</dbReference>
<dbReference type="CDD" id="cd00827">
    <property type="entry name" value="init_cond_enzymes"/>
    <property type="match status" value="1"/>
</dbReference>
<dbReference type="GO" id="GO:0004421">
    <property type="term" value="F:hydroxymethylglutaryl-CoA synthase activity"/>
    <property type="evidence" value="ECO:0007669"/>
    <property type="project" value="TreeGrafter"/>
</dbReference>
<keyword evidence="1" id="KW-0808">Transferase</keyword>
<dbReference type="InterPro" id="IPR013528">
    <property type="entry name" value="HMG_CoA_synth_N"/>
</dbReference>
<name>A0A915D4I5_9BILA</name>
<sequence>MGVVPNEHSSIVVLLYCVDQFISVPNEWCVIQNSKVSVSDVGILGFELYFPKNYVCQKDLEQFDGVGAGKYTIGLGQSEMSFCYNNEDVCSLALSATSALLHNYKIDADSIGFLEVGSETLIDKSKRADVKNACFGGTQAMLHAVDWVYSNYDTEERLAIVVCVDIAVYAAGPARCTGGAGAVALLIGPNASLVLERGLRGAFSKNTYDFYKP</sequence>
<evidence type="ECO:0000256" key="1">
    <source>
        <dbReference type="ARBA" id="ARBA00022679"/>
    </source>
</evidence>
<proteinExistence type="predicted"/>
<dbReference type="GO" id="GO:0006084">
    <property type="term" value="P:acetyl-CoA metabolic process"/>
    <property type="evidence" value="ECO:0007669"/>
    <property type="project" value="TreeGrafter"/>
</dbReference>
<accession>A0A915D4I5</accession>
<organism evidence="3 4">
    <name type="scientific">Ditylenchus dipsaci</name>
    <dbReference type="NCBI Taxonomy" id="166011"/>
    <lineage>
        <taxon>Eukaryota</taxon>
        <taxon>Metazoa</taxon>
        <taxon>Ecdysozoa</taxon>
        <taxon>Nematoda</taxon>
        <taxon>Chromadorea</taxon>
        <taxon>Rhabditida</taxon>
        <taxon>Tylenchina</taxon>
        <taxon>Tylenchomorpha</taxon>
        <taxon>Sphaerularioidea</taxon>
        <taxon>Anguinidae</taxon>
        <taxon>Anguininae</taxon>
        <taxon>Ditylenchus</taxon>
    </lineage>
</organism>
<dbReference type="Proteomes" id="UP000887574">
    <property type="component" value="Unplaced"/>
</dbReference>
<protein>
    <submittedName>
        <fullName evidence="4">Hydroxymethylglutaryl-coenzyme A synthase N-terminal domain-containing protein</fullName>
    </submittedName>
</protein>
<dbReference type="InterPro" id="IPR016039">
    <property type="entry name" value="Thiolase-like"/>
</dbReference>
<dbReference type="PANTHER" id="PTHR43323:SF2">
    <property type="entry name" value="HYDROXYMETHYLGLUTARYL-COA SYNTHASE"/>
    <property type="match status" value="1"/>
</dbReference>
<dbReference type="Pfam" id="PF01154">
    <property type="entry name" value="HMG_CoA_synt_N"/>
    <property type="match status" value="2"/>
</dbReference>
<evidence type="ECO:0000259" key="2">
    <source>
        <dbReference type="Pfam" id="PF01154"/>
    </source>
</evidence>
<keyword evidence="3" id="KW-1185">Reference proteome</keyword>
<dbReference type="WBParaSite" id="jg15492">
    <property type="protein sequence ID" value="jg15492"/>
    <property type="gene ID" value="jg15492"/>
</dbReference>
<dbReference type="SUPFAM" id="SSF53901">
    <property type="entry name" value="Thiolase-like"/>
    <property type="match status" value="1"/>
</dbReference>
<reference evidence="4" key="1">
    <citation type="submission" date="2022-11" db="UniProtKB">
        <authorList>
            <consortium name="WormBaseParasite"/>
        </authorList>
    </citation>
    <scope>IDENTIFICATION</scope>
</reference>
<dbReference type="AlphaFoldDB" id="A0A915D4I5"/>
<feature type="domain" description="Hydroxymethylglutaryl-coenzyme A synthase N-terminal" evidence="2">
    <location>
        <begin position="129"/>
        <end position="191"/>
    </location>
</feature>